<sequence length="91" mass="9510">MPCGLLLLQAPVLWFSGLPGPPDDSLRVPRDGGLLTPVDPPFGGSLDVADDGSVWFAVFDSLRPSATKLPTTTCNENDGSVSFAVRHTDAG</sequence>
<comment type="caution">
    <text evidence="2">The sequence shown here is derived from an EMBL/GenBank/DDBJ whole genome shotgun (WGS) entry which is preliminary data.</text>
</comment>
<organism evidence="2 3">
    <name type="scientific">Populus alba x Populus x berolinensis</name>
    <dbReference type="NCBI Taxonomy" id="444605"/>
    <lineage>
        <taxon>Eukaryota</taxon>
        <taxon>Viridiplantae</taxon>
        <taxon>Streptophyta</taxon>
        <taxon>Embryophyta</taxon>
        <taxon>Tracheophyta</taxon>
        <taxon>Spermatophyta</taxon>
        <taxon>Magnoliopsida</taxon>
        <taxon>eudicotyledons</taxon>
        <taxon>Gunneridae</taxon>
        <taxon>Pentapetalae</taxon>
        <taxon>rosids</taxon>
        <taxon>fabids</taxon>
        <taxon>Malpighiales</taxon>
        <taxon>Salicaceae</taxon>
        <taxon>Saliceae</taxon>
        <taxon>Populus</taxon>
    </lineage>
</organism>
<dbReference type="AlphaFoldDB" id="A0AAD6QYG9"/>
<feature type="signal peptide" evidence="1">
    <location>
        <begin position="1"/>
        <end position="19"/>
    </location>
</feature>
<evidence type="ECO:0000313" key="2">
    <source>
        <dbReference type="EMBL" id="KAJ6999040.1"/>
    </source>
</evidence>
<feature type="chain" id="PRO_5041996737" description="Strictosidine synthase" evidence="1">
    <location>
        <begin position="20"/>
        <end position="91"/>
    </location>
</feature>
<evidence type="ECO:0008006" key="4">
    <source>
        <dbReference type="Google" id="ProtNLM"/>
    </source>
</evidence>
<reference evidence="2" key="1">
    <citation type="journal article" date="2023" name="Mol. Ecol. Resour.">
        <title>Chromosome-level genome assembly of a triploid poplar Populus alba 'Berolinensis'.</title>
        <authorList>
            <person name="Chen S."/>
            <person name="Yu Y."/>
            <person name="Wang X."/>
            <person name="Wang S."/>
            <person name="Zhang T."/>
            <person name="Zhou Y."/>
            <person name="He R."/>
            <person name="Meng N."/>
            <person name="Wang Y."/>
            <person name="Liu W."/>
            <person name="Liu Z."/>
            <person name="Liu J."/>
            <person name="Guo Q."/>
            <person name="Huang H."/>
            <person name="Sederoff R.R."/>
            <person name="Wang G."/>
            <person name="Qu G."/>
            <person name="Chen S."/>
        </authorList>
    </citation>
    <scope>NUCLEOTIDE SEQUENCE</scope>
    <source>
        <strain evidence="2">SC-2020</strain>
    </source>
</reference>
<name>A0AAD6QYG9_9ROSI</name>
<keyword evidence="3" id="KW-1185">Reference proteome</keyword>
<dbReference type="Proteomes" id="UP001164929">
    <property type="component" value="Chromosome 5"/>
</dbReference>
<proteinExistence type="predicted"/>
<protein>
    <recommendedName>
        <fullName evidence="4">Strictosidine synthase</fullName>
    </recommendedName>
</protein>
<evidence type="ECO:0000256" key="1">
    <source>
        <dbReference type="SAM" id="SignalP"/>
    </source>
</evidence>
<accession>A0AAD6QYG9</accession>
<evidence type="ECO:0000313" key="3">
    <source>
        <dbReference type="Proteomes" id="UP001164929"/>
    </source>
</evidence>
<dbReference type="EMBL" id="JAQIZT010000005">
    <property type="protein sequence ID" value="KAJ6999040.1"/>
    <property type="molecule type" value="Genomic_DNA"/>
</dbReference>
<keyword evidence="1" id="KW-0732">Signal</keyword>
<gene>
    <name evidence="2" type="ORF">NC653_015007</name>
</gene>